<keyword evidence="1" id="KW-0472">Membrane</keyword>
<dbReference type="AlphaFoldDB" id="A0A822ZFT7"/>
<reference evidence="2 3" key="1">
    <citation type="journal article" date="2020" name="Mol. Biol. Evol.">
        <title>Distinct Expression and Methylation Patterns for Genes with Different Fates following a Single Whole-Genome Duplication in Flowering Plants.</title>
        <authorList>
            <person name="Shi T."/>
            <person name="Rahmani R.S."/>
            <person name="Gugger P.F."/>
            <person name="Wang M."/>
            <person name="Li H."/>
            <person name="Zhang Y."/>
            <person name="Li Z."/>
            <person name="Wang Q."/>
            <person name="Van de Peer Y."/>
            <person name="Marchal K."/>
            <person name="Chen J."/>
        </authorList>
    </citation>
    <scope>NUCLEOTIDE SEQUENCE [LARGE SCALE GENOMIC DNA]</scope>
    <source>
        <tissue evidence="2">Leaf</tissue>
    </source>
</reference>
<name>A0A822ZFT7_NELNU</name>
<evidence type="ECO:0000313" key="3">
    <source>
        <dbReference type="Proteomes" id="UP000607653"/>
    </source>
</evidence>
<gene>
    <name evidence="2" type="ORF">HUJ06_001977</name>
</gene>
<feature type="transmembrane region" description="Helical" evidence="1">
    <location>
        <begin position="29"/>
        <end position="53"/>
    </location>
</feature>
<keyword evidence="3" id="KW-1185">Reference proteome</keyword>
<keyword evidence="1" id="KW-1133">Transmembrane helix</keyword>
<keyword evidence="1" id="KW-0812">Transmembrane</keyword>
<evidence type="ECO:0000313" key="2">
    <source>
        <dbReference type="EMBL" id="DAD43747.1"/>
    </source>
</evidence>
<proteinExistence type="predicted"/>
<accession>A0A822ZFT7</accession>
<dbReference type="EMBL" id="DUZY01000006">
    <property type="protein sequence ID" value="DAD43747.1"/>
    <property type="molecule type" value="Genomic_DNA"/>
</dbReference>
<comment type="caution">
    <text evidence="2">The sequence shown here is derived from an EMBL/GenBank/DDBJ whole genome shotgun (WGS) entry which is preliminary data.</text>
</comment>
<feature type="transmembrane region" description="Helical" evidence="1">
    <location>
        <begin position="65"/>
        <end position="87"/>
    </location>
</feature>
<evidence type="ECO:0000256" key="1">
    <source>
        <dbReference type="SAM" id="Phobius"/>
    </source>
</evidence>
<protein>
    <submittedName>
        <fullName evidence="2">Uncharacterized protein</fullName>
    </submittedName>
</protein>
<sequence length="90" mass="10168">MSPPLQPQSPEIERTTDILHFLQWYSPNFGGSLSGISLSLAIYHCRFSLAFSLSLQRQHSPFYQAILFLVIFSLAFHLSLSLSLLSARLL</sequence>
<dbReference type="Proteomes" id="UP000607653">
    <property type="component" value="Unassembled WGS sequence"/>
</dbReference>
<organism evidence="2 3">
    <name type="scientific">Nelumbo nucifera</name>
    <name type="common">Sacred lotus</name>
    <dbReference type="NCBI Taxonomy" id="4432"/>
    <lineage>
        <taxon>Eukaryota</taxon>
        <taxon>Viridiplantae</taxon>
        <taxon>Streptophyta</taxon>
        <taxon>Embryophyta</taxon>
        <taxon>Tracheophyta</taxon>
        <taxon>Spermatophyta</taxon>
        <taxon>Magnoliopsida</taxon>
        <taxon>Proteales</taxon>
        <taxon>Nelumbonaceae</taxon>
        <taxon>Nelumbo</taxon>
    </lineage>
</organism>